<protein>
    <submittedName>
        <fullName evidence="2">Uncharacterized protein</fullName>
    </submittedName>
</protein>
<sequence>MDQLAIPEHRGLEMLPRASRVSHQLRAKAPQPHPLTQTISPKTDTSSRVGLASSSAESSCPNNNNNGRRELVSTEESIVYYQPGLLRNFRLILWILFHYVFDLLAKLHWHVQMLRHFTTKTWSGNSINITSTKSGYYINCCKSGGNHEAERLTKQKTPNCGKHSKCDQ</sequence>
<reference evidence="2" key="2">
    <citation type="submission" date="2020-05" db="UniProtKB">
        <authorList>
            <consortium name="EnsemblMetazoa"/>
        </authorList>
    </citation>
    <scope>IDENTIFICATION</scope>
    <source>
        <strain evidence="2">IAEA</strain>
    </source>
</reference>
<feature type="region of interest" description="Disordered" evidence="1">
    <location>
        <begin position="22"/>
        <end position="68"/>
    </location>
</feature>
<dbReference type="EnsemblMetazoa" id="GPPI018845-RA">
    <property type="protein sequence ID" value="GPPI018845-PA"/>
    <property type="gene ID" value="GPPI018845"/>
</dbReference>
<dbReference type="VEuPathDB" id="VectorBase:GPPI018845"/>
<keyword evidence="3" id="KW-1185">Reference proteome</keyword>
<dbReference type="Proteomes" id="UP000092460">
    <property type="component" value="Unassembled WGS sequence"/>
</dbReference>
<feature type="compositionally biased region" description="Polar residues" evidence="1">
    <location>
        <begin position="34"/>
        <end position="66"/>
    </location>
</feature>
<proteinExistence type="predicted"/>
<evidence type="ECO:0000256" key="1">
    <source>
        <dbReference type="SAM" id="MobiDB-lite"/>
    </source>
</evidence>
<accession>A0A1B0B4S2</accession>
<evidence type="ECO:0000313" key="3">
    <source>
        <dbReference type="Proteomes" id="UP000092460"/>
    </source>
</evidence>
<organism evidence="2 3">
    <name type="scientific">Glossina palpalis gambiensis</name>
    <dbReference type="NCBI Taxonomy" id="67801"/>
    <lineage>
        <taxon>Eukaryota</taxon>
        <taxon>Metazoa</taxon>
        <taxon>Ecdysozoa</taxon>
        <taxon>Arthropoda</taxon>
        <taxon>Hexapoda</taxon>
        <taxon>Insecta</taxon>
        <taxon>Pterygota</taxon>
        <taxon>Neoptera</taxon>
        <taxon>Endopterygota</taxon>
        <taxon>Diptera</taxon>
        <taxon>Brachycera</taxon>
        <taxon>Muscomorpha</taxon>
        <taxon>Hippoboscoidea</taxon>
        <taxon>Glossinidae</taxon>
        <taxon>Glossina</taxon>
    </lineage>
</organism>
<reference evidence="3" key="1">
    <citation type="submission" date="2015-01" db="EMBL/GenBank/DDBJ databases">
        <authorList>
            <person name="Aksoy S."/>
            <person name="Warren W."/>
            <person name="Wilson R.K."/>
        </authorList>
    </citation>
    <scope>NUCLEOTIDE SEQUENCE [LARGE SCALE GENOMIC DNA]</scope>
    <source>
        <strain evidence="3">IAEA</strain>
    </source>
</reference>
<dbReference type="AlphaFoldDB" id="A0A1B0B4S2"/>
<name>A0A1B0B4S2_9MUSC</name>
<evidence type="ECO:0000313" key="2">
    <source>
        <dbReference type="EnsemblMetazoa" id="GPPI018845-PA"/>
    </source>
</evidence>
<dbReference type="EMBL" id="JXJN01008459">
    <property type="status" value="NOT_ANNOTATED_CDS"/>
    <property type="molecule type" value="Genomic_DNA"/>
</dbReference>